<dbReference type="WBParaSite" id="DME_0001023001-mRNA-1">
    <property type="protein sequence ID" value="DME_0001023001-mRNA-1"/>
    <property type="gene ID" value="DME_0001023001"/>
</dbReference>
<dbReference type="AlphaFoldDB" id="A0A0N4UQE5"/>
<dbReference type="Pfam" id="PF18150">
    <property type="entry name" value="DUF5600"/>
    <property type="match status" value="1"/>
</dbReference>
<proteinExistence type="predicted"/>
<dbReference type="Proteomes" id="UP000274756">
    <property type="component" value="Unassembled WGS sequence"/>
</dbReference>
<dbReference type="InterPro" id="IPR051943">
    <property type="entry name" value="TRAFAC_Dynamin-like_GTPase"/>
</dbReference>
<evidence type="ECO:0000313" key="6">
    <source>
        <dbReference type="Proteomes" id="UP000274756"/>
    </source>
</evidence>
<evidence type="ECO:0000313" key="5">
    <source>
        <dbReference type="Proteomes" id="UP000038040"/>
    </source>
</evidence>
<reference evidence="4 6" key="2">
    <citation type="submission" date="2018-11" db="EMBL/GenBank/DDBJ databases">
        <authorList>
            <consortium name="Pathogen Informatics"/>
        </authorList>
    </citation>
    <scope>NUCLEOTIDE SEQUENCE [LARGE SCALE GENOMIC DNA]</scope>
</reference>
<dbReference type="InterPro" id="IPR045063">
    <property type="entry name" value="Dynamin_N"/>
</dbReference>
<dbReference type="Pfam" id="PF00350">
    <property type="entry name" value="Dynamin_N"/>
    <property type="match status" value="1"/>
</dbReference>
<evidence type="ECO:0000313" key="7">
    <source>
        <dbReference type="WBParaSite" id="DME_0001023001-mRNA-1"/>
    </source>
</evidence>
<dbReference type="PANTHER" id="PTHR43681:SF1">
    <property type="entry name" value="SARCALUMENIN"/>
    <property type="match status" value="1"/>
</dbReference>
<dbReference type="STRING" id="318479.A0A0N4UQE5"/>
<dbReference type="SUPFAM" id="SSF52540">
    <property type="entry name" value="P-loop containing nucleoside triphosphate hydrolases"/>
    <property type="match status" value="1"/>
</dbReference>
<dbReference type="PANTHER" id="PTHR43681">
    <property type="entry name" value="TRANSMEMBRANE GTPASE FZO"/>
    <property type="match status" value="1"/>
</dbReference>
<gene>
    <name evidence="4" type="ORF">DME_LOCUS3735</name>
</gene>
<dbReference type="Gene3D" id="3.40.50.300">
    <property type="entry name" value="P-loop containing nucleotide triphosphate hydrolases"/>
    <property type="match status" value="1"/>
</dbReference>
<feature type="domain" description="Dynamin N-terminal" evidence="2">
    <location>
        <begin position="39"/>
        <end position="197"/>
    </location>
</feature>
<dbReference type="Proteomes" id="UP000038040">
    <property type="component" value="Unplaced"/>
</dbReference>
<feature type="compositionally biased region" description="Basic and acidic residues" evidence="1">
    <location>
        <begin position="479"/>
        <end position="508"/>
    </location>
</feature>
<evidence type="ECO:0000256" key="1">
    <source>
        <dbReference type="SAM" id="MobiDB-lite"/>
    </source>
</evidence>
<evidence type="ECO:0000259" key="3">
    <source>
        <dbReference type="Pfam" id="PF18150"/>
    </source>
</evidence>
<organism evidence="5 7">
    <name type="scientific">Dracunculus medinensis</name>
    <name type="common">Guinea worm</name>
    <dbReference type="NCBI Taxonomy" id="318479"/>
    <lineage>
        <taxon>Eukaryota</taxon>
        <taxon>Metazoa</taxon>
        <taxon>Ecdysozoa</taxon>
        <taxon>Nematoda</taxon>
        <taxon>Chromadorea</taxon>
        <taxon>Rhabditida</taxon>
        <taxon>Spirurina</taxon>
        <taxon>Dracunculoidea</taxon>
        <taxon>Dracunculidae</taxon>
        <taxon>Dracunculus</taxon>
    </lineage>
</organism>
<evidence type="ECO:0000259" key="2">
    <source>
        <dbReference type="Pfam" id="PF00350"/>
    </source>
</evidence>
<sequence>MLMKAYENKIRPIEIRHLWSSFNSLPLQTAELNSKPTLLFIGQYSAGKTSMISYLLHGLYPGAVIAPEPSTDFFTHITYSEEVQTLPGPTLVADKNYQFQILNKFGDTFLNKFRCVKFKAELLKYISIIDTPGILSSDRQISTRGYDLVEVTKTLASKVDRIYVIFDVNKIDISHECAKIIEILEGCKEKIKFILNKADSISEYELLRVKTSLIWSLGGIMKCREVPDIFVGSFWPYLMRKGRSDELVQEELLQDIKDIPNSFELNRINDVVRRVKKLRIHTYIMDEIIRQYFFFKYRKNLTKTATTPNELMPIFERISKKYQITKNDLPNPKEFHEKAKQTESINWNKIDAKLNRLLESFLDEDIAAITVKACRETRLNIEYKLPEKKLITIEVDLTDLKKNMDIKVQQDIISPIAISAICDKNESVKSKNKFINEKQFKKECKEENNRENVKKEGEDNEGNKKDIKSAIRKKMAIINEKEEEKEYKGSKGESKEERNSEKIKEKRI</sequence>
<feature type="domain" description="DUF5600" evidence="3">
    <location>
        <begin position="265"/>
        <end position="369"/>
    </location>
</feature>
<dbReference type="OrthoDB" id="1716625at2759"/>
<feature type="compositionally biased region" description="Basic and acidic residues" evidence="1">
    <location>
        <begin position="446"/>
        <end position="469"/>
    </location>
</feature>
<protein>
    <submittedName>
        <fullName evidence="7">DUF5600 domain-containing protein</fullName>
    </submittedName>
</protein>
<dbReference type="Gene3D" id="1.10.268.20">
    <property type="match status" value="1"/>
</dbReference>
<accession>A0A0N4UQE5</accession>
<dbReference type="InterPro" id="IPR027417">
    <property type="entry name" value="P-loop_NTPase"/>
</dbReference>
<keyword evidence="6" id="KW-1185">Reference proteome</keyword>
<evidence type="ECO:0000313" key="4">
    <source>
        <dbReference type="EMBL" id="VDN53762.1"/>
    </source>
</evidence>
<feature type="region of interest" description="Disordered" evidence="1">
    <location>
        <begin position="446"/>
        <end position="508"/>
    </location>
</feature>
<dbReference type="InterPro" id="IPR040990">
    <property type="entry name" value="DUF5600"/>
</dbReference>
<dbReference type="EMBL" id="UYYG01000176">
    <property type="protein sequence ID" value="VDN53762.1"/>
    <property type="molecule type" value="Genomic_DNA"/>
</dbReference>
<name>A0A0N4UQE5_DRAME</name>
<reference evidence="7" key="1">
    <citation type="submission" date="2017-02" db="UniProtKB">
        <authorList>
            <consortium name="WormBaseParasite"/>
        </authorList>
    </citation>
    <scope>IDENTIFICATION</scope>
</reference>